<dbReference type="InterPro" id="IPR011600">
    <property type="entry name" value="Pept_C14_caspase"/>
</dbReference>
<dbReference type="RefSeq" id="WP_176968445.1">
    <property type="nucleotide sequence ID" value="NZ_FNON01000001.1"/>
</dbReference>
<accession>A0A1H2RZ03</accession>
<dbReference type="AlphaFoldDB" id="A0A1H2RZ03"/>
<feature type="domain" description="Peptidase C14 caspase" evidence="1">
    <location>
        <begin position="11"/>
        <end position="200"/>
    </location>
</feature>
<dbReference type="InterPro" id="IPR029030">
    <property type="entry name" value="Caspase-like_dom_sf"/>
</dbReference>
<dbReference type="Proteomes" id="UP000199515">
    <property type="component" value="Unassembled WGS sequence"/>
</dbReference>
<gene>
    <name evidence="2" type="ORF">SAMN05421504_10155</name>
</gene>
<evidence type="ECO:0000313" key="2">
    <source>
        <dbReference type="EMBL" id="SDW24538.1"/>
    </source>
</evidence>
<reference evidence="2 3" key="1">
    <citation type="submission" date="2016-10" db="EMBL/GenBank/DDBJ databases">
        <authorList>
            <person name="de Groot N.N."/>
        </authorList>
    </citation>
    <scope>NUCLEOTIDE SEQUENCE [LARGE SCALE GENOMIC DNA]</scope>
    <source>
        <strain evidence="2 3">CPCC 202699</strain>
    </source>
</reference>
<proteinExistence type="predicted"/>
<dbReference type="EMBL" id="FNON01000001">
    <property type="protein sequence ID" value="SDW24538.1"/>
    <property type="molecule type" value="Genomic_DNA"/>
</dbReference>
<protein>
    <submittedName>
        <fullName evidence="2">Caspase domain-containing protein</fullName>
    </submittedName>
</protein>
<dbReference type="SUPFAM" id="SSF52129">
    <property type="entry name" value="Caspase-like"/>
    <property type="match status" value="1"/>
</dbReference>
<dbReference type="GO" id="GO:0004197">
    <property type="term" value="F:cysteine-type endopeptidase activity"/>
    <property type="evidence" value="ECO:0007669"/>
    <property type="project" value="InterPro"/>
</dbReference>
<dbReference type="GO" id="GO:0006508">
    <property type="term" value="P:proteolysis"/>
    <property type="evidence" value="ECO:0007669"/>
    <property type="project" value="InterPro"/>
</dbReference>
<name>A0A1H2RZ03_9PSEU</name>
<evidence type="ECO:0000313" key="3">
    <source>
        <dbReference type="Proteomes" id="UP000199515"/>
    </source>
</evidence>
<dbReference type="STRING" id="589385.SAMN05421504_10155"/>
<organism evidence="2 3">
    <name type="scientific">Amycolatopsis xylanica</name>
    <dbReference type="NCBI Taxonomy" id="589385"/>
    <lineage>
        <taxon>Bacteria</taxon>
        <taxon>Bacillati</taxon>
        <taxon>Actinomycetota</taxon>
        <taxon>Actinomycetes</taxon>
        <taxon>Pseudonocardiales</taxon>
        <taxon>Pseudonocardiaceae</taxon>
        <taxon>Amycolatopsis</taxon>
    </lineage>
</organism>
<dbReference type="NCBIfam" id="NF047832">
    <property type="entry name" value="caspase_w_EACC1"/>
    <property type="match status" value="1"/>
</dbReference>
<evidence type="ECO:0000259" key="1">
    <source>
        <dbReference type="Pfam" id="PF00656"/>
    </source>
</evidence>
<keyword evidence="3" id="KW-1185">Reference proteome</keyword>
<dbReference type="Gene3D" id="3.40.50.1460">
    <property type="match status" value="1"/>
</dbReference>
<dbReference type="Pfam" id="PF00656">
    <property type="entry name" value="Peptidase_C14"/>
    <property type="match status" value="1"/>
</dbReference>
<sequence length="410" mass="43154">MTARLPDPARSRAVLVGVGDYLALPQLPAVAGNLRDLRAILTSPEGTGLPGAHCAVLADPADESEVGEALAKAAAEAEDVLLVYYAGHGLISGPGNDLYLATSRTKEHTVSTSALPCAELRESIRTSRARARVLVIDCCFSGRAIGQTMAGGGEVVFAEVDVEGAYILTSTAPTQTALAPAGAEHTLFTGALLTALREGVPGAGPLLTIGVLTNWLRAEMTRLSGPSPRNRDDGNVSGLALAPNHAPRVHAVRALRDRVGRRLTELAAVEADVESTRATVRSKIANASLPGLPPLPELGEVDALLRTGRWAQATAELSTVDKAVSAHEARLEHERARATGLIDRRDELRGKLDGYTAMAARLGFAEDEDLSTLHETAWDLLWSRPCDLGAATVATTAYVAAVQARRGEER</sequence>